<reference evidence="2" key="1">
    <citation type="submission" date="2020-05" db="EMBL/GenBank/DDBJ databases">
        <authorList>
            <person name="Chiriac C."/>
            <person name="Salcher M."/>
            <person name="Ghai R."/>
            <person name="Kavagutti S V."/>
        </authorList>
    </citation>
    <scope>NUCLEOTIDE SEQUENCE</scope>
</reference>
<accession>A0A6J7WH24</accession>
<sequence length="58" mass="6629">MIQMRMQEEIDELRDALEQRDPLTDDEIKCIKPVCADFVSLRAGVRQAEREHGIGGES</sequence>
<evidence type="ECO:0000313" key="2">
    <source>
        <dbReference type="EMBL" id="CAB5194999.1"/>
    </source>
</evidence>
<evidence type="ECO:0000313" key="1">
    <source>
        <dbReference type="EMBL" id="CAB4126091.1"/>
    </source>
</evidence>
<proteinExistence type="predicted"/>
<gene>
    <name evidence="2" type="ORF">UFOVP170_38</name>
    <name evidence="1" type="ORF">UFOVP73_16</name>
</gene>
<organism evidence="2">
    <name type="scientific">uncultured Caudovirales phage</name>
    <dbReference type="NCBI Taxonomy" id="2100421"/>
    <lineage>
        <taxon>Viruses</taxon>
        <taxon>Duplodnaviria</taxon>
        <taxon>Heunggongvirae</taxon>
        <taxon>Uroviricota</taxon>
        <taxon>Caudoviricetes</taxon>
        <taxon>Peduoviridae</taxon>
        <taxon>Maltschvirus</taxon>
        <taxon>Maltschvirus maltsch</taxon>
    </lineage>
</organism>
<dbReference type="EMBL" id="LR796192">
    <property type="protein sequence ID" value="CAB4126091.1"/>
    <property type="molecule type" value="Genomic_DNA"/>
</dbReference>
<protein>
    <submittedName>
        <fullName evidence="2">Uncharacterized protein</fullName>
    </submittedName>
</protein>
<name>A0A6J7WH24_9CAUD</name>
<dbReference type="EMBL" id="LR798218">
    <property type="protein sequence ID" value="CAB5194999.1"/>
    <property type="molecule type" value="Genomic_DNA"/>
</dbReference>